<reference evidence="1 2" key="1">
    <citation type="submission" date="2019-02" db="EMBL/GenBank/DDBJ databases">
        <title>Opniocepnalus argus genome.</title>
        <authorList>
            <person name="Zhou C."/>
            <person name="Xiao S."/>
        </authorList>
    </citation>
    <scope>NUCLEOTIDE SEQUENCE [LARGE SCALE GENOMIC DNA]</scope>
    <source>
        <strain evidence="1">OARG1902GOOAL</strain>
        <tissue evidence="1">Muscle</tissue>
    </source>
</reference>
<evidence type="ECO:0000313" key="1">
    <source>
        <dbReference type="EMBL" id="KAF3698038.1"/>
    </source>
</evidence>
<gene>
    <name evidence="1" type="ORF">EXN66_Car013719</name>
</gene>
<dbReference type="Proteomes" id="UP000503349">
    <property type="component" value="Chromosome 13"/>
</dbReference>
<dbReference type="AlphaFoldDB" id="A0A6G1Q6Z8"/>
<name>A0A6G1Q6Z8_CHAAH</name>
<evidence type="ECO:0000313" key="2">
    <source>
        <dbReference type="Proteomes" id="UP000503349"/>
    </source>
</evidence>
<sequence>MLPQVIELHTFRDEATSVYQSQRAKSQEVCRAALLCLFNSREDTDLTLFSEMTSL</sequence>
<keyword evidence="2" id="KW-1185">Reference proteome</keyword>
<proteinExistence type="predicted"/>
<accession>A0A6G1Q6Z8</accession>
<dbReference type="EMBL" id="CM015724">
    <property type="protein sequence ID" value="KAF3698038.1"/>
    <property type="molecule type" value="Genomic_DNA"/>
</dbReference>
<reference evidence="2" key="2">
    <citation type="submission" date="2019-02" db="EMBL/GenBank/DDBJ databases">
        <title>Opniocepnalus argus Var Kimnra genome.</title>
        <authorList>
            <person name="Zhou C."/>
            <person name="Xiao S."/>
        </authorList>
    </citation>
    <scope>NUCLEOTIDE SEQUENCE [LARGE SCALE GENOMIC DNA]</scope>
</reference>
<protein>
    <submittedName>
        <fullName evidence="1">Uncharacterized protein</fullName>
    </submittedName>
</protein>
<organism evidence="1 2">
    <name type="scientific">Channa argus</name>
    <name type="common">Northern snakehead</name>
    <name type="synonym">Ophicephalus argus</name>
    <dbReference type="NCBI Taxonomy" id="215402"/>
    <lineage>
        <taxon>Eukaryota</taxon>
        <taxon>Metazoa</taxon>
        <taxon>Chordata</taxon>
        <taxon>Craniata</taxon>
        <taxon>Vertebrata</taxon>
        <taxon>Euteleostomi</taxon>
        <taxon>Actinopterygii</taxon>
        <taxon>Neopterygii</taxon>
        <taxon>Teleostei</taxon>
        <taxon>Neoteleostei</taxon>
        <taxon>Acanthomorphata</taxon>
        <taxon>Anabantaria</taxon>
        <taxon>Anabantiformes</taxon>
        <taxon>Channoidei</taxon>
        <taxon>Channidae</taxon>
        <taxon>Channa</taxon>
    </lineage>
</organism>